<evidence type="ECO:0000313" key="4">
    <source>
        <dbReference type="Proteomes" id="UP000198870"/>
    </source>
</evidence>
<gene>
    <name evidence="3" type="ORF">SAMN05216233_122113</name>
</gene>
<dbReference type="InterPro" id="IPR019752">
    <property type="entry name" value="Pyrv/ketoisovalerate_OxRed_cat"/>
</dbReference>
<organism evidence="3 4">
    <name type="scientific">Desulfoluna spongiiphila</name>
    <dbReference type="NCBI Taxonomy" id="419481"/>
    <lineage>
        <taxon>Bacteria</taxon>
        <taxon>Pseudomonadati</taxon>
        <taxon>Thermodesulfobacteriota</taxon>
        <taxon>Desulfobacteria</taxon>
        <taxon>Desulfobacterales</taxon>
        <taxon>Desulfolunaceae</taxon>
        <taxon>Desulfoluna</taxon>
    </lineage>
</organism>
<evidence type="ECO:0000256" key="1">
    <source>
        <dbReference type="ARBA" id="ARBA00023002"/>
    </source>
</evidence>
<proteinExistence type="predicted"/>
<name>A0A1G5IY67_9BACT</name>
<evidence type="ECO:0000313" key="3">
    <source>
        <dbReference type="EMBL" id="SCY80549.1"/>
    </source>
</evidence>
<evidence type="ECO:0000259" key="2">
    <source>
        <dbReference type="Pfam" id="PF01558"/>
    </source>
</evidence>
<dbReference type="SUPFAM" id="SSF53323">
    <property type="entry name" value="Pyruvate-ferredoxin oxidoreductase, PFOR, domain III"/>
    <property type="match status" value="1"/>
</dbReference>
<dbReference type="Pfam" id="PF01558">
    <property type="entry name" value="POR"/>
    <property type="match status" value="1"/>
</dbReference>
<feature type="domain" description="Pyruvate/ketoisovalerate oxidoreductase catalytic" evidence="2">
    <location>
        <begin position="19"/>
        <end position="201"/>
    </location>
</feature>
<dbReference type="OrthoDB" id="9800445at2"/>
<dbReference type="Proteomes" id="UP000198870">
    <property type="component" value="Unassembled WGS sequence"/>
</dbReference>
<dbReference type="RefSeq" id="WP_092214457.1">
    <property type="nucleotide sequence ID" value="NZ_FMUX01000022.1"/>
</dbReference>
<keyword evidence="4" id="KW-1185">Reference proteome</keyword>
<dbReference type="EMBL" id="FMUX01000022">
    <property type="protein sequence ID" value="SCY80549.1"/>
    <property type="molecule type" value="Genomic_DNA"/>
</dbReference>
<keyword evidence="3" id="KW-0670">Pyruvate</keyword>
<dbReference type="InterPro" id="IPR002869">
    <property type="entry name" value="Pyrv_flavodox_OxRed_cen"/>
</dbReference>
<dbReference type="GO" id="GO:0016903">
    <property type="term" value="F:oxidoreductase activity, acting on the aldehyde or oxo group of donors"/>
    <property type="evidence" value="ECO:0007669"/>
    <property type="project" value="InterPro"/>
</dbReference>
<dbReference type="AlphaFoldDB" id="A0A1G5IY67"/>
<keyword evidence="1" id="KW-0560">Oxidoreductase</keyword>
<dbReference type="PANTHER" id="PTHR43854:SF1">
    <property type="entry name" value="INDOLEPYRUVATE OXIDOREDUCTASE SUBUNIT IORB"/>
    <property type="match status" value="1"/>
</dbReference>
<sequence>MEGTGLPHDPYNLIVAGVGGQGNVMTSRTIGSMLASQGFFVTIGETFGASQRGGSVMSHLRISGRCSWSPQIPLGQAHMVVSMEPSEAIRVLKDFGNRGVKVITNTRPFLPVGVISGQLSYPSDEEIRGWVREMAEAAWFLNATEEAVKIGAPVLGNVIMAGALAGSGELPLPRALFEGAARKRFDGEVLAQNLTAFDVGVAAVAG</sequence>
<dbReference type="InterPro" id="IPR052198">
    <property type="entry name" value="IorB_Oxidoreductase"/>
</dbReference>
<dbReference type="PANTHER" id="PTHR43854">
    <property type="entry name" value="INDOLEPYRUVATE OXIDOREDUCTASE SUBUNIT IORB"/>
    <property type="match status" value="1"/>
</dbReference>
<reference evidence="3 4" key="1">
    <citation type="submission" date="2016-10" db="EMBL/GenBank/DDBJ databases">
        <authorList>
            <person name="de Groot N.N."/>
        </authorList>
    </citation>
    <scope>NUCLEOTIDE SEQUENCE [LARGE SCALE GENOMIC DNA]</scope>
    <source>
        <strain evidence="3 4">AA1</strain>
    </source>
</reference>
<dbReference type="STRING" id="419481.SAMN05216233_122113"/>
<protein>
    <submittedName>
        <fullName evidence="3">Indolepyruvate ferredoxin oxidoreductase beta subunit</fullName>
    </submittedName>
</protein>
<accession>A0A1G5IY67</accession>
<dbReference type="Gene3D" id="3.40.920.10">
    <property type="entry name" value="Pyruvate-ferredoxin oxidoreductase, PFOR, domain III"/>
    <property type="match status" value="1"/>
</dbReference>